<dbReference type="InterPro" id="IPR007387">
    <property type="entry name" value="TRAP_DctQ"/>
</dbReference>
<comment type="function">
    <text evidence="9">Part of the tripartite ATP-independent periplasmic (TRAP) transport system.</text>
</comment>
<evidence type="ECO:0000256" key="10">
    <source>
        <dbReference type="SAM" id="MobiDB-lite"/>
    </source>
</evidence>
<feature type="region of interest" description="Disordered" evidence="10">
    <location>
        <begin position="170"/>
        <end position="192"/>
    </location>
</feature>
<dbReference type="PANTHER" id="PTHR35011:SF4">
    <property type="entry name" value="SLL1102 PROTEIN"/>
    <property type="match status" value="1"/>
</dbReference>
<accession>A0A2S0VUX7</accession>
<keyword evidence="3" id="KW-1003">Cell membrane</keyword>
<dbReference type="Pfam" id="PF04290">
    <property type="entry name" value="DctQ"/>
    <property type="match status" value="1"/>
</dbReference>
<feature type="transmembrane region" description="Helical" evidence="9">
    <location>
        <begin position="90"/>
        <end position="114"/>
    </location>
</feature>
<feature type="transmembrane region" description="Helical" evidence="9">
    <location>
        <begin position="134"/>
        <end position="152"/>
    </location>
</feature>
<feature type="compositionally biased region" description="Low complexity" evidence="10">
    <location>
        <begin position="170"/>
        <end position="186"/>
    </location>
</feature>
<keyword evidence="5 9" id="KW-0812">Transmembrane</keyword>
<evidence type="ECO:0000256" key="4">
    <source>
        <dbReference type="ARBA" id="ARBA00022519"/>
    </source>
</evidence>
<comment type="similarity">
    <text evidence="8 9">Belongs to the TRAP transporter small permease family.</text>
</comment>
<feature type="transmembrane region" description="Helical" evidence="9">
    <location>
        <begin position="21"/>
        <end position="40"/>
    </location>
</feature>
<evidence type="ECO:0000313" key="12">
    <source>
        <dbReference type="EMBL" id="AWB68024.1"/>
    </source>
</evidence>
<evidence type="ECO:0000256" key="6">
    <source>
        <dbReference type="ARBA" id="ARBA00022989"/>
    </source>
</evidence>
<evidence type="ECO:0000256" key="3">
    <source>
        <dbReference type="ARBA" id="ARBA00022475"/>
    </source>
</evidence>
<dbReference type="GO" id="GO:0005886">
    <property type="term" value="C:plasma membrane"/>
    <property type="evidence" value="ECO:0007669"/>
    <property type="project" value="UniProtKB-SubCell"/>
</dbReference>
<evidence type="ECO:0000256" key="8">
    <source>
        <dbReference type="ARBA" id="ARBA00038436"/>
    </source>
</evidence>
<keyword evidence="2 9" id="KW-0813">Transport</keyword>
<comment type="subunit">
    <text evidence="9">The complex comprises the extracytoplasmic solute receptor protein and the two transmembrane proteins.</text>
</comment>
<evidence type="ECO:0000313" key="13">
    <source>
        <dbReference type="Proteomes" id="UP000244441"/>
    </source>
</evidence>
<dbReference type="RefSeq" id="WP_108604089.1">
    <property type="nucleotide sequence ID" value="NZ_CP026604.1"/>
</dbReference>
<dbReference type="KEGG" id="cate:C2869_17030"/>
<keyword evidence="6 9" id="KW-1133">Transmembrane helix</keyword>
<dbReference type="OrthoDB" id="9795655at2"/>
<dbReference type="InterPro" id="IPR055348">
    <property type="entry name" value="DctQ"/>
</dbReference>
<evidence type="ECO:0000256" key="5">
    <source>
        <dbReference type="ARBA" id="ARBA00022692"/>
    </source>
</evidence>
<dbReference type="PANTHER" id="PTHR35011">
    <property type="entry name" value="2,3-DIKETO-L-GULONATE TRAP TRANSPORTER SMALL PERMEASE PROTEIN YIAM"/>
    <property type="match status" value="1"/>
</dbReference>
<keyword evidence="7 9" id="KW-0472">Membrane</keyword>
<evidence type="ECO:0000256" key="7">
    <source>
        <dbReference type="ARBA" id="ARBA00023136"/>
    </source>
</evidence>
<reference evidence="12 13" key="1">
    <citation type="submission" date="2018-01" db="EMBL/GenBank/DDBJ databases">
        <title>Genome sequence of a Cantenovulum-like bacteria.</title>
        <authorList>
            <person name="Tan W.R."/>
            <person name="Lau N.-S."/>
            <person name="Go F."/>
            <person name="Amirul A.-A.A."/>
        </authorList>
    </citation>
    <scope>NUCLEOTIDE SEQUENCE [LARGE SCALE GENOMIC DNA]</scope>
    <source>
        <strain evidence="12 13">CCB-QB4</strain>
    </source>
</reference>
<keyword evidence="13" id="KW-1185">Reference proteome</keyword>
<sequence>MKQISFFIDQVSEWLGKITAWFTLLMVVLMTSVVVMRYGLNIGSIALQESVSYFHAAALLFAAGYTLKYDEHVRVDVFYRHFSLKKKAMVNLLGHLCLLLPVVIFIFCMSVEYVANAWQIKEASAEPGGLPLVYVLKSFILVFSVVMVLQAVSEIIKSILLLTQSQSQSQTQSQTQSQSPSQSQQQSHKESI</sequence>
<gene>
    <name evidence="12" type="ORF">C2869_17030</name>
</gene>
<dbReference type="AlphaFoldDB" id="A0A2S0VUX7"/>
<feature type="transmembrane region" description="Helical" evidence="9">
    <location>
        <begin position="52"/>
        <end position="69"/>
    </location>
</feature>
<dbReference type="Proteomes" id="UP000244441">
    <property type="component" value="Chromosome"/>
</dbReference>
<evidence type="ECO:0000256" key="1">
    <source>
        <dbReference type="ARBA" id="ARBA00004429"/>
    </source>
</evidence>
<dbReference type="EMBL" id="CP026604">
    <property type="protein sequence ID" value="AWB68024.1"/>
    <property type="molecule type" value="Genomic_DNA"/>
</dbReference>
<dbReference type="GO" id="GO:0022857">
    <property type="term" value="F:transmembrane transporter activity"/>
    <property type="evidence" value="ECO:0007669"/>
    <property type="project" value="UniProtKB-UniRule"/>
</dbReference>
<name>A0A2S0VUX7_9ALTE</name>
<proteinExistence type="inferred from homology"/>
<feature type="domain" description="Tripartite ATP-independent periplasmic transporters DctQ component" evidence="11">
    <location>
        <begin position="26"/>
        <end position="159"/>
    </location>
</feature>
<evidence type="ECO:0000256" key="2">
    <source>
        <dbReference type="ARBA" id="ARBA00022448"/>
    </source>
</evidence>
<protein>
    <recommendedName>
        <fullName evidence="9">TRAP transporter small permease protein</fullName>
    </recommendedName>
</protein>
<organism evidence="12 13">
    <name type="scientific">Saccharobesus litoralis</name>
    <dbReference type="NCBI Taxonomy" id="2172099"/>
    <lineage>
        <taxon>Bacteria</taxon>
        <taxon>Pseudomonadati</taxon>
        <taxon>Pseudomonadota</taxon>
        <taxon>Gammaproteobacteria</taxon>
        <taxon>Alteromonadales</taxon>
        <taxon>Alteromonadaceae</taxon>
        <taxon>Saccharobesus</taxon>
    </lineage>
</organism>
<evidence type="ECO:0000259" key="11">
    <source>
        <dbReference type="Pfam" id="PF04290"/>
    </source>
</evidence>
<keyword evidence="4 9" id="KW-0997">Cell inner membrane</keyword>
<comment type="subcellular location">
    <subcellularLocation>
        <location evidence="1 9">Cell inner membrane</location>
        <topology evidence="1 9">Multi-pass membrane protein</topology>
    </subcellularLocation>
</comment>
<evidence type="ECO:0000256" key="9">
    <source>
        <dbReference type="RuleBase" id="RU369079"/>
    </source>
</evidence>